<dbReference type="Gene3D" id="3.30.70.270">
    <property type="match status" value="1"/>
</dbReference>
<feature type="domain" description="GGDEF" evidence="5">
    <location>
        <begin position="284"/>
        <end position="417"/>
    </location>
</feature>
<organism evidence="6 7">
    <name type="scientific">Crocosphaera subtropica (strain ATCC 51142 / BH68)</name>
    <name type="common">Cyanothece sp. (strain ATCC 51142)</name>
    <dbReference type="NCBI Taxonomy" id="43989"/>
    <lineage>
        <taxon>Bacteria</taxon>
        <taxon>Bacillati</taxon>
        <taxon>Cyanobacteriota</taxon>
        <taxon>Cyanophyceae</taxon>
        <taxon>Oscillatoriophycideae</taxon>
        <taxon>Chroococcales</taxon>
        <taxon>Aphanothecaceae</taxon>
        <taxon>Crocosphaera</taxon>
        <taxon>Crocosphaera subtropica</taxon>
    </lineage>
</organism>
<name>B1WR61_CROS5</name>
<dbReference type="CDD" id="cd01949">
    <property type="entry name" value="GGDEF"/>
    <property type="match status" value="1"/>
</dbReference>
<dbReference type="SMART" id="SM00267">
    <property type="entry name" value="GGDEF"/>
    <property type="match status" value="1"/>
</dbReference>
<dbReference type="FunFam" id="3.30.70.270:FF:000001">
    <property type="entry name" value="Diguanylate cyclase domain protein"/>
    <property type="match status" value="1"/>
</dbReference>
<evidence type="ECO:0000256" key="2">
    <source>
        <dbReference type="SAM" id="Phobius"/>
    </source>
</evidence>
<dbReference type="InterPro" id="IPR000160">
    <property type="entry name" value="GGDEF_dom"/>
</dbReference>
<dbReference type="InterPro" id="IPR052155">
    <property type="entry name" value="Biofilm_reg_signaling"/>
</dbReference>
<reference evidence="6 7" key="1">
    <citation type="journal article" date="2008" name="Proc. Natl. Acad. Sci. U.S.A.">
        <title>The genome of Cyanothece 51142, a unicellular diazotrophic cyanobacterium important in the marine nitrogen cycle.</title>
        <authorList>
            <person name="Welsh E.A."/>
            <person name="Liberton M."/>
            <person name="Stoeckel J."/>
            <person name="Loh T."/>
            <person name="Elvitigala T."/>
            <person name="Wang C."/>
            <person name="Wollam A."/>
            <person name="Fulton R.S."/>
            <person name="Clifton S.W."/>
            <person name="Jacobs J.M."/>
            <person name="Aurora R."/>
            <person name="Ghosh B.K."/>
            <person name="Sherman L.A."/>
            <person name="Smith R.D."/>
            <person name="Wilson R.K."/>
            <person name="Pakrasi H.B."/>
        </authorList>
    </citation>
    <scope>NUCLEOTIDE SEQUENCE [LARGE SCALE GENOMIC DNA]</scope>
    <source>
        <strain evidence="7">ATCC 51142 / BH68</strain>
    </source>
</reference>
<dbReference type="Gene3D" id="3.20.20.450">
    <property type="entry name" value="EAL domain"/>
    <property type="match status" value="1"/>
</dbReference>
<evidence type="ECO:0000259" key="3">
    <source>
        <dbReference type="PROSITE" id="PS50883"/>
    </source>
</evidence>
<dbReference type="CDD" id="cd06225">
    <property type="entry name" value="HAMP"/>
    <property type="match status" value="1"/>
</dbReference>
<dbReference type="Pfam" id="PF00672">
    <property type="entry name" value="HAMP"/>
    <property type="match status" value="1"/>
</dbReference>
<evidence type="ECO:0000259" key="5">
    <source>
        <dbReference type="PROSITE" id="PS50887"/>
    </source>
</evidence>
<dbReference type="SMART" id="SM00304">
    <property type="entry name" value="HAMP"/>
    <property type="match status" value="1"/>
</dbReference>
<dbReference type="SUPFAM" id="SSF55073">
    <property type="entry name" value="Nucleotide cyclase"/>
    <property type="match status" value="1"/>
</dbReference>
<keyword evidence="2" id="KW-0812">Transmembrane</keyword>
<dbReference type="KEGG" id="cyt:cce_0768"/>
<dbReference type="HOGENOM" id="CLU_000445_70_46_3"/>
<keyword evidence="2" id="KW-1133">Transmembrane helix</keyword>
<dbReference type="STRING" id="43989.cce_0768"/>
<evidence type="ECO:0000313" key="7">
    <source>
        <dbReference type="Proteomes" id="UP000001203"/>
    </source>
</evidence>
<dbReference type="Gene3D" id="6.10.340.10">
    <property type="match status" value="1"/>
</dbReference>
<dbReference type="NCBIfam" id="TIGR00254">
    <property type="entry name" value="GGDEF"/>
    <property type="match status" value="1"/>
</dbReference>
<feature type="coiled-coil region" evidence="1">
    <location>
        <begin position="225"/>
        <end position="252"/>
    </location>
</feature>
<dbReference type="InterPro" id="IPR035919">
    <property type="entry name" value="EAL_sf"/>
</dbReference>
<dbReference type="InterPro" id="IPR003660">
    <property type="entry name" value="HAMP_dom"/>
</dbReference>
<dbReference type="InterPro" id="IPR043128">
    <property type="entry name" value="Rev_trsase/Diguanyl_cyclase"/>
</dbReference>
<keyword evidence="7" id="KW-1185">Reference proteome</keyword>
<dbReference type="RefSeq" id="WP_009546007.1">
    <property type="nucleotide sequence ID" value="NC_010546.1"/>
</dbReference>
<dbReference type="InterPro" id="IPR029787">
    <property type="entry name" value="Nucleotide_cyclase"/>
</dbReference>
<gene>
    <name evidence="6" type="ordered locus">cce_0768</name>
</gene>
<dbReference type="PROSITE" id="PS50885">
    <property type="entry name" value="HAMP"/>
    <property type="match status" value="1"/>
</dbReference>
<dbReference type="eggNOG" id="COG5001">
    <property type="taxonomic scope" value="Bacteria"/>
</dbReference>
<keyword evidence="2" id="KW-0472">Membrane</keyword>
<evidence type="ECO:0000313" key="6">
    <source>
        <dbReference type="EMBL" id="ACB50119.1"/>
    </source>
</evidence>
<dbReference type="PROSITE" id="PS50887">
    <property type="entry name" value="GGDEF"/>
    <property type="match status" value="1"/>
</dbReference>
<feature type="transmembrane region" description="Helical" evidence="2">
    <location>
        <begin position="12"/>
        <end position="31"/>
    </location>
</feature>
<feature type="domain" description="EAL" evidence="3">
    <location>
        <begin position="426"/>
        <end position="682"/>
    </location>
</feature>
<dbReference type="GO" id="GO:0016020">
    <property type="term" value="C:membrane"/>
    <property type="evidence" value="ECO:0007669"/>
    <property type="project" value="InterPro"/>
</dbReference>
<dbReference type="PROSITE" id="PS50883">
    <property type="entry name" value="EAL"/>
    <property type="match status" value="1"/>
</dbReference>
<keyword evidence="1" id="KW-0175">Coiled coil</keyword>
<dbReference type="AlphaFoldDB" id="B1WR61"/>
<dbReference type="OrthoDB" id="9762141at2"/>
<dbReference type="SMART" id="SM00052">
    <property type="entry name" value="EAL"/>
    <property type="match status" value="1"/>
</dbReference>
<dbReference type="Proteomes" id="UP000001203">
    <property type="component" value="Chromosome circular"/>
</dbReference>
<dbReference type="CDD" id="cd01948">
    <property type="entry name" value="EAL"/>
    <property type="match status" value="1"/>
</dbReference>
<dbReference type="PANTHER" id="PTHR44757">
    <property type="entry name" value="DIGUANYLATE CYCLASE DGCP"/>
    <property type="match status" value="1"/>
</dbReference>
<feature type="domain" description="HAMP" evidence="4">
    <location>
        <begin position="188"/>
        <end position="240"/>
    </location>
</feature>
<evidence type="ECO:0000259" key="4">
    <source>
        <dbReference type="PROSITE" id="PS50885"/>
    </source>
</evidence>
<dbReference type="EMBL" id="CP000806">
    <property type="protein sequence ID" value="ACB50119.1"/>
    <property type="molecule type" value="Genomic_DNA"/>
</dbReference>
<dbReference type="SUPFAM" id="SSF141868">
    <property type="entry name" value="EAL domain-like"/>
    <property type="match status" value="1"/>
</dbReference>
<protein>
    <recommendedName>
        <fullName evidence="8">Diguanylate cyclase/phosphodiesterase</fullName>
    </recommendedName>
</protein>
<accession>B1WR61</accession>
<dbReference type="GO" id="GO:0007165">
    <property type="term" value="P:signal transduction"/>
    <property type="evidence" value="ECO:0007669"/>
    <property type="project" value="InterPro"/>
</dbReference>
<dbReference type="FunFam" id="3.20.20.450:FF:000001">
    <property type="entry name" value="Cyclic di-GMP phosphodiesterase yahA"/>
    <property type="match status" value="1"/>
</dbReference>
<proteinExistence type="predicted"/>
<dbReference type="Pfam" id="PF00990">
    <property type="entry name" value="GGDEF"/>
    <property type="match status" value="1"/>
</dbReference>
<sequence length="700" mass="79557">MFNLFSLRTKLTLLITVIIIGITGGLTILSIKKEQNYHQRAIKEQGELFLDSIDVMLRNSLYSLDVNSIVKLVQEFNEHQAVIETVRVFDAEGRLLIESTEKYLPLNTQPDSFGQKIVNHQTILYQQSDDYLVAAKPIIFGQRTVGAIAIKLSKEPLKQKIAAVRSQGLIIAAVAGSGGILLALFISHSLTVPLNQLIKATHRITTGNLSYRIHLKNKDEFFLLAKEFNQMSDWLEETLKKYQENNAKLQHDLFHDNLTGLANRVYILQEIEAEIKEKKANQDHCFAVLFLDCDRFKVINDSLGHDVGDEVLINIAQRLNLCIRKHDIAARLGGDEFVILIKNLSDIKQVTQIADRILKQMSEPLILENQQLVITMSIGVVVSQENYENADDLLRDADITMYHAKQQGKAQYAIFKPIMHTQALERLEVESSLRKALEKQEFYLYYQPIISFKTSQLIGFEALLRWHHPTQGWISPATFIPIAEETGLIVSLGQWVLQEACHQISIWQSHFPFSEPLKVSVNISSFQLNQMDFVEQVKKVLEESKIKASQLNLEITETVIMNNIESTSFKLQCLQKLGVKISIDDFGTGYSSLNYLQQLPIDILKIDRSFVRRLESNPSEFQIIEAIIKLGNILGMETLAEGIETSEQYNLIQSLGVDYAQGFIFSKPLNKSLVEQTLYSLFQSSSLTWNFNDYVNTISG</sequence>
<dbReference type="PANTHER" id="PTHR44757:SF2">
    <property type="entry name" value="BIOFILM ARCHITECTURE MAINTENANCE PROTEIN MBAA"/>
    <property type="match status" value="1"/>
</dbReference>
<dbReference type="Pfam" id="PF00563">
    <property type="entry name" value="EAL"/>
    <property type="match status" value="1"/>
</dbReference>
<dbReference type="SUPFAM" id="SSF158472">
    <property type="entry name" value="HAMP domain-like"/>
    <property type="match status" value="1"/>
</dbReference>
<dbReference type="InterPro" id="IPR001633">
    <property type="entry name" value="EAL_dom"/>
</dbReference>
<feature type="transmembrane region" description="Helical" evidence="2">
    <location>
        <begin position="168"/>
        <end position="186"/>
    </location>
</feature>
<evidence type="ECO:0000256" key="1">
    <source>
        <dbReference type="SAM" id="Coils"/>
    </source>
</evidence>
<evidence type="ECO:0008006" key="8">
    <source>
        <dbReference type="Google" id="ProtNLM"/>
    </source>
</evidence>